<accession>A0A0B7NX93</accession>
<sequence>MSTSESPISSEQAFSFMALSAFSNKEASADGLDLLGKLNILSDELTNNKIYIALPGFQSADMAFPAQTSVVNLGYDFPFVVAQGSKGDQKLCHS</sequence>
<dbReference type="AlphaFoldDB" id="A0A0B7NX93"/>
<dbReference type="Proteomes" id="UP000054107">
    <property type="component" value="Unassembled WGS sequence"/>
</dbReference>
<evidence type="ECO:0000313" key="1">
    <source>
        <dbReference type="EMBL" id="CEP19978.1"/>
    </source>
</evidence>
<protein>
    <submittedName>
        <fullName evidence="1">Uncharacterized protein</fullName>
    </submittedName>
</protein>
<gene>
    <name evidence="1" type="primary">PARPA_14298.1 scaffold 49565</name>
</gene>
<dbReference type="EMBL" id="LN734183">
    <property type="protein sequence ID" value="CEP19978.1"/>
    <property type="molecule type" value="Genomic_DNA"/>
</dbReference>
<proteinExistence type="predicted"/>
<evidence type="ECO:0000313" key="2">
    <source>
        <dbReference type="Proteomes" id="UP000054107"/>
    </source>
</evidence>
<keyword evidence="2" id="KW-1185">Reference proteome</keyword>
<name>A0A0B7NX93_9FUNG</name>
<reference evidence="1 2" key="1">
    <citation type="submission" date="2014-09" db="EMBL/GenBank/DDBJ databases">
        <authorList>
            <person name="Ellenberger Sabrina"/>
        </authorList>
    </citation>
    <scope>NUCLEOTIDE SEQUENCE [LARGE SCALE GENOMIC DNA]</scope>
    <source>
        <strain evidence="1 2">CBS 412.66</strain>
    </source>
</reference>
<organism evidence="1 2">
    <name type="scientific">Parasitella parasitica</name>
    <dbReference type="NCBI Taxonomy" id="35722"/>
    <lineage>
        <taxon>Eukaryota</taxon>
        <taxon>Fungi</taxon>
        <taxon>Fungi incertae sedis</taxon>
        <taxon>Mucoromycota</taxon>
        <taxon>Mucoromycotina</taxon>
        <taxon>Mucoromycetes</taxon>
        <taxon>Mucorales</taxon>
        <taxon>Mucorineae</taxon>
        <taxon>Mucoraceae</taxon>
        <taxon>Parasitella</taxon>
    </lineage>
</organism>